<dbReference type="OrthoDB" id="9798434at2"/>
<gene>
    <name evidence="2" type="ORF">D1223_13645</name>
</gene>
<evidence type="ECO:0000313" key="3">
    <source>
        <dbReference type="Proteomes" id="UP000266385"/>
    </source>
</evidence>
<reference evidence="2 3" key="1">
    <citation type="submission" date="2018-08" db="EMBL/GenBank/DDBJ databases">
        <title>Henriciella mobilis sp. nov., isolated from seawater.</title>
        <authorList>
            <person name="Cheng H."/>
            <person name="Wu Y.-H."/>
            <person name="Xu X.-W."/>
            <person name="Guo L.-L."/>
        </authorList>
    </citation>
    <scope>NUCLEOTIDE SEQUENCE [LARGE SCALE GENOMIC DNA]</scope>
    <source>
        <strain evidence="2 3">JN25</strain>
    </source>
</reference>
<dbReference type="PIRSF" id="PIRSF032146">
    <property type="entry name" value="UCP032146"/>
    <property type="match status" value="1"/>
</dbReference>
<comment type="caution">
    <text evidence="2">The sequence shown here is derived from an EMBL/GenBank/DDBJ whole genome shotgun (WGS) entry which is preliminary data.</text>
</comment>
<evidence type="ECO:0000256" key="1">
    <source>
        <dbReference type="HAMAP-Rule" id="MF_00678"/>
    </source>
</evidence>
<proteinExistence type="inferred from homology"/>
<dbReference type="EMBL" id="QWFX01000013">
    <property type="protein sequence ID" value="RIJ28425.1"/>
    <property type="molecule type" value="Genomic_DNA"/>
</dbReference>
<dbReference type="Pfam" id="PF06793">
    <property type="entry name" value="UPF0262"/>
    <property type="match status" value="1"/>
</dbReference>
<dbReference type="HAMAP" id="MF_00678">
    <property type="entry name" value="UPF0262"/>
    <property type="match status" value="1"/>
</dbReference>
<name>A0A399REY4_9PROT</name>
<comment type="similarity">
    <text evidence="1">Belongs to the UPF0262 family.</text>
</comment>
<protein>
    <recommendedName>
        <fullName evidence="1">UPF0262 protein D1223_13645</fullName>
    </recommendedName>
</protein>
<organism evidence="2 3">
    <name type="scientific">Henriciella mobilis</name>
    <dbReference type="NCBI Taxonomy" id="2305467"/>
    <lineage>
        <taxon>Bacteria</taxon>
        <taxon>Pseudomonadati</taxon>
        <taxon>Pseudomonadota</taxon>
        <taxon>Alphaproteobacteria</taxon>
        <taxon>Hyphomonadales</taxon>
        <taxon>Hyphomonadaceae</taxon>
        <taxon>Henriciella</taxon>
    </lineage>
</organism>
<dbReference type="Proteomes" id="UP000266385">
    <property type="component" value="Unassembled WGS sequence"/>
</dbReference>
<sequence length="162" mass="18207">MADKRLIAVEIDEETLSSSGPDAEHERRVAIFDLIEENTFGIIDDDGGPYVLHLSMVERKLVFDIRRESGDKVHAFILSISPFRGIIRDYFMICESYYSAIKTQTPHQIEAIDMARRGIHNEGSSLLAERLEGKIEVDFDTARRLFTLICALHAGQARAPGG</sequence>
<dbReference type="InterPro" id="IPR008321">
    <property type="entry name" value="UCP032146"/>
</dbReference>
<dbReference type="RefSeq" id="WP_119376960.1">
    <property type="nucleotide sequence ID" value="NZ_QWFX01000013.1"/>
</dbReference>
<dbReference type="NCBIfam" id="NF002769">
    <property type="entry name" value="PRK02853.1"/>
    <property type="match status" value="1"/>
</dbReference>
<keyword evidence="3" id="KW-1185">Reference proteome</keyword>
<accession>A0A399REY4</accession>
<dbReference type="AlphaFoldDB" id="A0A399REY4"/>
<evidence type="ECO:0000313" key="2">
    <source>
        <dbReference type="EMBL" id="RIJ28425.1"/>
    </source>
</evidence>